<dbReference type="Proteomes" id="UP000282574">
    <property type="component" value="Unassembled WGS sequence"/>
</dbReference>
<gene>
    <name evidence="1" type="ORF">DSM107010_57210</name>
</gene>
<sequence length="72" mass="8480">MDRELLPRGRLRIERQYLLTLEEAYAHPEFIIEKLLTALDALKPQSDKCEINLTWHKLIDKNKNCLSTINSD</sequence>
<proteinExistence type="predicted"/>
<keyword evidence="2" id="KW-1185">Reference proteome</keyword>
<protein>
    <submittedName>
        <fullName evidence="1">Uncharacterized protein</fullName>
    </submittedName>
</protein>
<name>A0AB37UBL3_9CYAN</name>
<dbReference type="AlphaFoldDB" id="A0AB37UBL3"/>
<evidence type="ECO:0000313" key="1">
    <source>
        <dbReference type="EMBL" id="RUT04541.1"/>
    </source>
</evidence>
<dbReference type="EMBL" id="RSCK01000084">
    <property type="protein sequence ID" value="RUT04541.1"/>
    <property type="molecule type" value="Genomic_DNA"/>
</dbReference>
<comment type="caution">
    <text evidence="1">The sequence shown here is derived from an EMBL/GenBank/DDBJ whole genome shotgun (WGS) entry which is preliminary data.</text>
</comment>
<reference evidence="1 2" key="1">
    <citation type="journal article" date="2019" name="Genome Biol. Evol.">
        <title>Day and night: Metabolic profiles and evolutionary relationships of six axenic non-marine cyanobacteria.</title>
        <authorList>
            <person name="Will S.E."/>
            <person name="Henke P."/>
            <person name="Boedeker C."/>
            <person name="Huang S."/>
            <person name="Brinkmann H."/>
            <person name="Rohde M."/>
            <person name="Jarek M."/>
            <person name="Friedl T."/>
            <person name="Seufert S."/>
            <person name="Schumacher M."/>
            <person name="Overmann J."/>
            <person name="Neumann-Schaal M."/>
            <person name="Petersen J."/>
        </authorList>
    </citation>
    <scope>NUCLEOTIDE SEQUENCE [LARGE SCALE GENOMIC DNA]</scope>
    <source>
        <strain evidence="1 2">SAG 39.79</strain>
    </source>
</reference>
<evidence type="ECO:0000313" key="2">
    <source>
        <dbReference type="Proteomes" id="UP000282574"/>
    </source>
</evidence>
<organism evidence="1 2">
    <name type="scientific">Chroococcidiopsis cubana SAG 39.79</name>
    <dbReference type="NCBI Taxonomy" id="388085"/>
    <lineage>
        <taxon>Bacteria</taxon>
        <taxon>Bacillati</taxon>
        <taxon>Cyanobacteriota</taxon>
        <taxon>Cyanophyceae</taxon>
        <taxon>Chroococcidiopsidales</taxon>
        <taxon>Chroococcidiopsidaceae</taxon>
        <taxon>Chroococcidiopsis</taxon>
    </lineage>
</organism>
<accession>A0AB37UBL3</accession>